<name>A0A1V9X9I9_9ACAR</name>
<protein>
    <submittedName>
        <fullName evidence="2">DUOXA protein C06E1.3-like</fullName>
    </submittedName>
</protein>
<sequence length="242" mass="25279">YFVGQGYSNSRCPSLVATPHSTITARTSKGQKQLFKKLEDELSEMSRSEFGDDNSEFGGRDNAAYDGSSEALPGGSGAGMARLMAGGPARRGEPLAEGPDAEELDEEFEMVDGKRAITLQDFGKFANRMATAARTRSAPFGLVGRHQSYGGTGAPHSRVQPAMSLVQRDNGTTTIQINHTLSGSGDLDTTAEKDAPDHVEVVEVPATERISDSAVSPPASAGDEGLAADAARSGDTNTANAV</sequence>
<evidence type="ECO:0000313" key="2">
    <source>
        <dbReference type="EMBL" id="OQR70028.1"/>
    </source>
</evidence>
<dbReference type="EMBL" id="MNPL01018703">
    <property type="protein sequence ID" value="OQR70028.1"/>
    <property type="molecule type" value="Genomic_DNA"/>
</dbReference>
<evidence type="ECO:0000256" key="1">
    <source>
        <dbReference type="SAM" id="MobiDB-lite"/>
    </source>
</evidence>
<dbReference type="AlphaFoldDB" id="A0A1V9X9I9"/>
<evidence type="ECO:0000313" key="3">
    <source>
        <dbReference type="Proteomes" id="UP000192247"/>
    </source>
</evidence>
<gene>
    <name evidence="2" type="ORF">BIW11_11896</name>
</gene>
<feature type="region of interest" description="Disordered" evidence="1">
    <location>
        <begin position="42"/>
        <end position="101"/>
    </location>
</feature>
<keyword evidence="3" id="KW-1185">Reference proteome</keyword>
<accession>A0A1V9X9I9</accession>
<organism evidence="2 3">
    <name type="scientific">Tropilaelaps mercedesae</name>
    <dbReference type="NCBI Taxonomy" id="418985"/>
    <lineage>
        <taxon>Eukaryota</taxon>
        <taxon>Metazoa</taxon>
        <taxon>Ecdysozoa</taxon>
        <taxon>Arthropoda</taxon>
        <taxon>Chelicerata</taxon>
        <taxon>Arachnida</taxon>
        <taxon>Acari</taxon>
        <taxon>Parasitiformes</taxon>
        <taxon>Mesostigmata</taxon>
        <taxon>Gamasina</taxon>
        <taxon>Dermanyssoidea</taxon>
        <taxon>Laelapidae</taxon>
        <taxon>Tropilaelaps</taxon>
    </lineage>
</organism>
<dbReference type="Proteomes" id="UP000192247">
    <property type="component" value="Unassembled WGS sequence"/>
</dbReference>
<proteinExistence type="predicted"/>
<comment type="caution">
    <text evidence="2">The sequence shown here is derived from an EMBL/GenBank/DDBJ whole genome shotgun (WGS) entry which is preliminary data.</text>
</comment>
<feature type="region of interest" description="Disordered" evidence="1">
    <location>
        <begin position="204"/>
        <end position="242"/>
    </location>
</feature>
<dbReference type="InParanoid" id="A0A1V9X9I9"/>
<feature type="non-terminal residue" evidence="2">
    <location>
        <position position="1"/>
    </location>
</feature>
<reference evidence="2 3" key="1">
    <citation type="journal article" date="2017" name="Gigascience">
        <title>Draft genome of the honey bee ectoparasitic mite, Tropilaelaps mercedesae, is shaped by the parasitic life history.</title>
        <authorList>
            <person name="Dong X."/>
            <person name="Armstrong S.D."/>
            <person name="Xia D."/>
            <person name="Makepeace B.L."/>
            <person name="Darby A.C."/>
            <person name="Kadowaki T."/>
        </authorList>
    </citation>
    <scope>NUCLEOTIDE SEQUENCE [LARGE SCALE GENOMIC DNA]</scope>
    <source>
        <strain evidence="2">Wuxi-XJTLU</strain>
    </source>
</reference>